<proteinExistence type="predicted"/>
<reference evidence="2" key="1">
    <citation type="journal article" date="2015" name="Nat. Genet.">
        <title>The genome and transcriptome of the zoonotic hookworm Ancylostoma ceylanicum identify infection-specific gene families.</title>
        <authorList>
            <person name="Schwarz E.M."/>
            <person name="Hu Y."/>
            <person name="Antoshechkin I."/>
            <person name="Miller M.M."/>
            <person name="Sternberg P.W."/>
            <person name="Aroian R.V."/>
        </authorList>
    </citation>
    <scope>NUCLEOTIDE SEQUENCE</scope>
    <source>
        <strain evidence="2">HY135</strain>
    </source>
</reference>
<evidence type="ECO:0000313" key="2">
    <source>
        <dbReference type="Proteomes" id="UP000024635"/>
    </source>
</evidence>
<organism evidence="1 2">
    <name type="scientific">Ancylostoma ceylanicum</name>
    <dbReference type="NCBI Taxonomy" id="53326"/>
    <lineage>
        <taxon>Eukaryota</taxon>
        <taxon>Metazoa</taxon>
        <taxon>Ecdysozoa</taxon>
        <taxon>Nematoda</taxon>
        <taxon>Chromadorea</taxon>
        <taxon>Rhabditida</taxon>
        <taxon>Rhabditina</taxon>
        <taxon>Rhabditomorpha</taxon>
        <taxon>Strongyloidea</taxon>
        <taxon>Ancylostomatidae</taxon>
        <taxon>Ancylostomatinae</taxon>
        <taxon>Ancylostoma</taxon>
    </lineage>
</organism>
<evidence type="ECO:0000313" key="1">
    <source>
        <dbReference type="EMBL" id="EYC05372.1"/>
    </source>
</evidence>
<keyword evidence="2" id="KW-1185">Reference proteome</keyword>
<name>A0A016TRU6_9BILA</name>
<dbReference type="EMBL" id="JARK01001418">
    <property type="protein sequence ID" value="EYC05372.1"/>
    <property type="molecule type" value="Genomic_DNA"/>
</dbReference>
<dbReference type="AlphaFoldDB" id="A0A016TRU6"/>
<dbReference type="Proteomes" id="UP000024635">
    <property type="component" value="Unassembled WGS sequence"/>
</dbReference>
<accession>A0A016TRU6</accession>
<sequence length="113" mass="12561">MYTHHLRQPFRVRLVSTGSEIKKPQVEESISQCLKILKVGGVLLGQEVPERPNKMLVGECKIGQGYVSNMAEQSMPAPPARDESTKPYEGFLCSKTCTSTSRCLFSPYLLALN</sequence>
<comment type="caution">
    <text evidence="1">The sequence shown here is derived from an EMBL/GenBank/DDBJ whole genome shotgun (WGS) entry which is preliminary data.</text>
</comment>
<gene>
    <name evidence="1" type="primary">Acey_s0082.g1542</name>
    <name evidence="1" type="ORF">Y032_0082g1542</name>
</gene>
<protein>
    <submittedName>
        <fullName evidence="1">Uncharacterized protein</fullName>
    </submittedName>
</protein>